<reference evidence="3 4" key="1">
    <citation type="submission" date="2018-05" db="EMBL/GenBank/DDBJ databases">
        <title>Lujinxingia marina gen. nov. sp. nov., a new facultative anaerobic member of the class Deltaproteobacteria, and proposal of Lujinxingaceae fam. nov.</title>
        <authorList>
            <person name="Li C.-M."/>
        </authorList>
    </citation>
    <scope>NUCLEOTIDE SEQUENCE [LARGE SCALE GENOMIC DNA]</scope>
    <source>
        <strain evidence="3 4">B210</strain>
    </source>
</reference>
<evidence type="ECO:0000313" key="3">
    <source>
        <dbReference type="EMBL" id="RAL25049.1"/>
    </source>
</evidence>
<dbReference type="InterPro" id="IPR053521">
    <property type="entry name" value="McjB-like"/>
</dbReference>
<comment type="caution">
    <text evidence="3">The sequence shown here is derived from an EMBL/GenBank/DDBJ whole genome shotgun (WGS) entry which is preliminary data.</text>
</comment>
<gene>
    <name evidence="3" type="ORF">DL240_02215</name>
</gene>
<feature type="transmembrane region" description="Helical" evidence="1">
    <location>
        <begin position="6"/>
        <end position="24"/>
    </location>
</feature>
<dbReference type="InterPro" id="IPR032708">
    <property type="entry name" value="McjB_C"/>
</dbReference>
<proteinExistence type="predicted"/>
<dbReference type="EMBL" id="QHKO01000001">
    <property type="protein sequence ID" value="RAL25049.1"/>
    <property type="molecule type" value="Genomic_DNA"/>
</dbReference>
<dbReference type="AlphaFoldDB" id="A0A328CDK0"/>
<dbReference type="Proteomes" id="UP000249169">
    <property type="component" value="Unassembled WGS sequence"/>
</dbReference>
<feature type="domain" description="Microcin J25-processing protein McjB C-terminal" evidence="2">
    <location>
        <begin position="27"/>
        <end position="119"/>
    </location>
</feature>
<keyword evidence="1" id="KW-0812">Transmembrane</keyword>
<protein>
    <submittedName>
        <fullName evidence="3">Lasso peptide biosynthesis B2 protein</fullName>
    </submittedName>
</protein>
<keyword evidence="4" id="KW-1185">Reference proteome</keyword>
<keyword evidence="1" id="KW-0472">Membrane</keyword>
<evidence type="ECO:0000313" key="4">
    <source>
        <dbReference type="Proteomes" id="UP000249169"/>
    </source>
</evidence>
<sequence length="164" mass="18053">MTRRMTAWLHVEAVATVGIAYLGIEALGWDRARRIADRLAKDTGSTRAPDRDLGEYDLAIARKIERATLRASRLIPNARCAPRALAARHMLARRGLYARLQVGLRLQPRLEGHAWLELGSPTDPELLFVRADHTYQPIEALSGAAGPATARSVDPHLTSKGAFL</sequence>
<dbReference type="NCBIfam" id="NF033537">
    <property type="entry name" value="lasso_biosyn_B2"/>
    <property type="match status" value="1"/>
</dbReference>
<name>A0A328CDK0_9DELT</name>
<evidence type="ECO:0000256" key="1">
    <source>
        <dbReference type="SAM" id="Phobius"/>
    </source>
</evidence>
<organism evidence="3 4">
    <name type="scientific">Lujinxingia litoralis</name>
    <dbReference type="NCBI Taxonomy" id="2211119"/>
    <lineage>
        <taxon>Bacteria</taxon>
        <taxon>Deltaproteobacteria</taxon>
        <taxon>Bradymonadales</taxon>
        <taxon>Lujinxingiaceae</taxon>
        <taxon>Lujinxingia</taxon>
    </lineage>
</organism>
<evidence type="ECO:0000259" key="2">
    <source>
        <dbReference type="Pfam" id="PF13471"/>
    </source>
</evidence>
<keyword evidence="1" id="KW-1133">Transmembrane helix</keyword>
<accession>A0A328CDK0</accession>
<dbReference type="Pfam" id="PF13471">
    <property type="entry name" value="Transglut_core3"/>
    <property type="match status" value="1"/>
</dbReference>